<evidence type="ECO:0000313" key="6">
    <source>
        <dbReference type="Proteomes" id="UP001215280"/>
    </source>
</evidence>
<keyword evidence="3" id="KW-0503">Monooxygenase</keyword>
<dbReference type="InterPro" id="IPR036188">
    <property type="entry name" value="FAD/NAD-bd_sf"/>
</dbReference>
<evidence type="ECO:0000256" key="1">
    <source>
        <dbReference type="ARBA" id="ARBA00005706"/>
    </source>
</evidence>
<keyword evidence="6" id="KW-1185">Reference proteome</keyword>
<protein>
    <submittedName>
        <fullName evidence="5">FAD/NAD(P)-binding domain-containing protein</fullName>
    </submittedName>
</protein>
<dbReference type="PRINTS" id="PR00420">
    <property type="entry name" value="RNGMNOXGNASE"/>
</dbReference>
<dbReference type="SUPFAM" id="SSF51905">
    <property type="entry name" value="FAD/NAD(P)-binding domain"/>
    <property type="match status" value="1"/>
</dbReference>
<dbReference type="InterPro" id="IPR006905">
    <property type="entry name" value="Flavin_halogenase"/>
</dbReference>
<evidence type="ECO:0000313" key="5">
    <source>
        <dbReference type="EMBL" id="KAJ7780767.1"/>
    </source>
</evidence>
<sequence>MASKPDKAQVLIIGGGPGGSYSAACLAREGVDVVILESARFPRYHIGESMLPSIRNFLRYIDLEDTFVAHGFYKKKGAAFRLHSSKPEGYTNFVALDENNYAWNTVRSESDEIMLSHAATCGAMVFQETRVTDIEFDAGGQRPVAALWKDSQNRSGRIQFNYLIDASGRRGLLSTKYFGTRQPIQSLKNIAMWSYWCDTGTYKPDSERAGSPFFEALGDGSGWAWFIPLHGNKTSVGVVMKSEIWSKNKSTFPSQNSLLEFYLAALKGAPEVKSLIGAGGMINITPNGGTPVVMTASDYSYSASSYAGENYRIVGDAGAFVDPFFSNGIHLAVSGGLSAAATICASIKGDCSEAEAAHFHTRRIGTSYTRFLVVVLSAYQQMRAQSSPVLADIDEDSFDRAFNHFRPIIQGYADVQSDSVKCALTEEELKATLEFCAQAYIPPEPENKSAKAQVNLVGIMATSETLDALSRASIDGRRIRLDQGALGLESF</sequence>
<comment type="similarity">
    <text evidence="1">Belongs to the flavin-dependent halogenase family.</text>
</comment>
<dbReference type="GO" id="GO:0044550">
    <property type="term" value="P:secondary metabolite biosynthetic process"/>
    <property type="evidence" value="ECO:0007669"/>
    <property type="project" value="UniProtKB-ARBA"/>
</dbReference>
<dbReference type="PANTHER" id="PTHR43747">
    <property type="entry name" value="FAD-BINDING PROTEIN"/>
    <property type="match status" value="1"/>
</dbReference>
<gene>
    <name evidence="5" type="ORF">DFH07DRAFT_439383</name>
</gene>
<dbReference type="Pfam" id="PF04820">
    <property type="entry name" value="Trp_halogenase"/>
    <property type="match status" value="2"/>
</dbReference>
<dbReference type="GO" id="GO:0004497">
    <property type="term" value="F:monooxygenase activity"/>
    <property type="evidence" value="ECO:0007669"/>
    <property type="project" value="UniProtKB-KW"/>
</dbReference>
<name>A0AAD7K8U9_9AGAR</name>
<dbReference type="InterPro" id="IPR050816">
    <property type="entry name" value="Flavin-dep_Halogenase_NPB"/>
</dbReference>
<evidence type="ECO:0000256" key="4">
    <source>
        <dbReference type="ARBA" id="ARBA00049364"/>
    </source>
</evidence>
<comment type="caution">
    <text evidence="5">The sequence shown here is derived from an EMBL/GenBank/DDBJ whole genome shotgun (WGS) entry which is preliminary data.</text>
</comment>
<dbReference type="EMBL" id="JARJLG010000005">
    <property type="protein sequence ID" value="KAJ7780767.1"/>
    <property type="molecule type" value="Genomic_DNA"/>
</dbReference>
<organism evidence="5 6">
    <name type="scientific">Mycena maculata</name>
    <dbReference type="NCBI Taxonomy" id="230809"/>
    <lineage>
        <taxon>Eukaryota</taxon>
        <taxon>Fungi</taxon>
        <taxon>Dikarya</taxon>
        <taxon>Basidiomycota</taxon>
        <taxon>Agaricomycotina</taxon>
        <taxon>Agaricomycetes</taxon>
        <taxon>Agaricomycetidae</taxon>
        <taxon>Agaricales</taxon>
        <taxon>Marasmiineae</taxon>
        <taxon>Mycenaceae</taxon>
        <taxon>Mycena</taxon>
    </lineage>
</organism>
<dbReference type="Gene3D" id="3.50.50.60">
    <property type="entry name" value="FAD/NAD(P)-binding domain"/>
    <property type="match status" value="1"/>
</dbReference>
<comment type="catalytic activity">
    <reaction evidence="4">
        <text>melleolide F + FADH2 + chloride + O2 = 6'-chloromelleolide F + FAD + 2 H2O + H(+)</text>
        <dbReference type="Rhea" id="RHEA:67160"/>
        <dbReference type="ChEBI" id="CHEBI:15377"/>
        <dbReference type="ChEBI" id="CHEBI:15378"/>
        <dbReference type="ChEBI" id="CHEBI:15379"/>
        <dbReference type="ChEBI" id="CHEBI:17996"/>
        <dbReference type="ChEBI" id="CHEBI:57692"/>
        <dbReference type="ChEBI" id="CHEBI:58307"/>
        <dbReference type="ChEBI" id="CHEBI:167712"/>
        <dbReference type="ChEBI" id="CHEBI:167713"/>
    </reaction>
    <physiologicalReaction direction="left-to-right" evidence="4">
        <dbReference type="Rhea" id="RHEA:67161"/>
    </physiologicalReaction>
</comment>
<dbReference type="Proteomes" id="UP001215280">
    <property type="component" value="Unassembled WGS sequence"/>
</dbReference>
<keyword evidence="2" id="KW-0560">Oxidoreductase</keyword>
<dbReference type="PANTHER" id="PTHR43747:SF5">
    <property type="entry name" value="FAD-BINDING DOMAIN-CONTAINING PROTEIN"/>
    <property type="match status" value="1"/>
</dbReference>
<dbReference type="AlphaFoldDB" id="A0AAD7K8U9"/>
<reference evidence="5" key="1">
    <citation type="submission" date="2023-03" db="EMBL/GenBank/DDBJ databases">
        <title>Massive genome expansion in bonnet fungi (Mycena s.s.) driven by repeated elements and novel gene families across ecological guilds.</title>
        <authorList>
            <consortium name="Lawrence Berkeley National Laboratory"/>
            <person name="Harder C.B."/>
            <person name="Miyauchi S."/>
            <person name="Viragh M."/>
            <person name="Kuo A."/>
            <person name="Thoen E."/>
            <person name="Andreopoulos B."/>
            <person name="Lu D."/>
            <person name="Skrede I."/>
            <person name="Drula E."/>
            <person name="Henrissat B."/>
            <person name="Morin E."/>
            <person name="Kohler A."/>
            <person name="Barry K."/>
            <person name="LaButti K."/>
            <person name="Morin E."/>
            <person name="Salamov A."/>
            <person name="Lipzen A."/>
            <person name="Mereny Z."/>
            <person name="Hegedus B."/>
            <person name="Baldrian P."/>
            <person name="Stursova M."/>
            <person name="Weitz H."/>
            <person name="Taylor A."/>
            <person name="Grigoriev I.V."/>
            <person name="Nagy L.G."/>
            <person name="Martin F."/>
            <person name="Kauserud H."/>
        </authorList>
    </citation>
    <scope>NUCLEOTIDE SEQUENCE</scope>
    <source>
        <strain evidence="5">CBHHK188m</strain>
    </source>
</reference>
<evidence type="ECO:0000256" key="3">
    <source>
        <dbReference type="ARBA" id="ARBA00023033"/>
    </source>
</evidence>
<evidence type="ECO:0000256" key="2">
    <source>
        <dbReference type="ARBA" id="ARBA00023002"/>
    </source>
</evidence>
<dbReference type="GO" id="GO:0140907">
    <property type="term" value="F:flavin-dependent halogenase activity"/>
    <property type="evidence" value="ECO:0007669"/>
    <property type="project" value="UniProtKB-ARBA"/>
</dbReference>
<accession>A0AAD7K8U9</accession>
<proteinExistence type="inferred from homology"/>